<reference evidence="1 2" key="1">
    <citation type="submission" date="2022-11" db="EMBL/GenBank/DDBJ databases">
        <title>Viruses from the air-sea interface of a natural surface slick.</title>
        <authorList>
            <person name="Rahlff J."/>
            <person name="Holmfeldt K."/>
        </authorList>
    </citation>
    <scope>NUCLEOTIDE SEQUENCE [LARGE SCALE GENOMIC DNA]</scope>
    <source>
        <strain evidence="1 2">SMS4</strain>
    </source>
</reference>
<dbReference type="InterPro" id="IPR025355">
    <property type="entry name" value="DUF4259"/>
</dbReference>
<name>A0ABT9I5N5_9GAMM</name>
<accession>A0ABT9I5N5</accession>
<proteinExistence type="predicted"/>
<protein>
    <submittedName>
        <fullName evidence="1">DUF4259 domain-containing protein</fullName>
    </submittedName>
</protein>
<dbReference type="RefSeq" id="WP_305977403.1">
    <property type="nucleotide sequence ID" value="NZ_JAPJDZ010000119.1"/>
</dbReference>
<evidence type="ECO:0000313" key="1">
    <source>
        <dbReference type="EMBL" id="MDP5138256.1"/>
    </source>
</evidence>
<dbReference type="Pfam" id="PF14078">
    <property type="entry name" value="DUF4259"/>
    <property type="match status" value="1"/>
</dbReference>
<comment type="caution">
    <text evidence="1">The sequence shown here is derived from an EMBL/GenBank/DDBJ whole genome shotgun (WGS) entry which is preliminary data.</text>
</comment>
<keyword evidence="2" id="KW-1185">Reference proteome</keyword>
<dbReference type="Proteomes" id="UP001231109">
    <property type="component" value="Unassembled WGS sequence"/>
</dbReference>
<gene>
    <name evidence="1" type="ORF">ORJ04_20105</name>
</gene>
<dbReference type="EMBL" id="JAPJDZ010000119">
    <property type="protein sequence ID" value="MDP5138256.1"/>
    <property type="molecule type" value="Genomic_DNA"/>
</dbReference>
<evidence type="ECO:0000313" key="2">
    <source>
        <dbReference type="Proteomes" id="UP001231109"/>
    </source>
</evidence>
<organism evidence="1 2">
    <name type="scientific">Rheinheimera baltica</name>
    <dbReference type="NCBI Taxonomy" id="67576"/>
    <lineage>
        <taxon>Bacteria</taxon>
        <taxon>Pseudomonadati</taxon>
        <taxon>Pseudomonadota</taxon>
        <taxon>Gammaproteobacteria</taxon>
        <taxon>Chromatiales</taxon>
        <taxon>Chromatiaceae</taxon>
        <taxon>Rheinheimera</taxon>
    </lineage>
</organism>
<sequence length="131" mass="14099">MGAWSAEPFGNDTACDWASELEESKGLSAVNNALQAVLACDDYIDTDIGEEALAAVEVIAKLLGKGTQNDAYTEDVDAWVAAQTEQPDASVIANAKQVIKRLSSDESELMELWEDDADFTDTLNLLAQQIS</sequence>